<keyword evidence="2" id="KW-0808">Transferase</keyword>
<dbReference type="PANTHER" id="PTHR13256:SF16">
    <property type="entry name" value="ALPHA_BETA-TUBULIN-N-ACETYLTRANSFERASE 9"/>
    <property type="match status" value="1"/>
</dbReference>
<reference evidence="5" key="1">
    <citation type="submission" date="2020-08" db="EMBL/GenBank/DDBJ databases">
        <title>Multicomponent nature underlies the extraordinary mechanical properties of spider dragline silk.</title>
        <authorList>
            <person name="Kono N."/>
            <person name="Nakamura H."/>
            <person name="Mori M."/>
            <person name="Yoshida Y."/>
            <person name="Ohtoshi R."/>
            <person name="Malay A.D."/>
            <person name="Moran D.A.P."/>
            <person name="Tomita M."/>
            <person name="Numata K."/>
            <person name="Arakawa K."/>
        </authorList>
    </citation>
    <scope>NUCLEOTIDE SEQUENCE</scope>
</reference>
<dbReference type="Pfam" id="PF13302">
    <property type="entry name" value="Acetyltransf_3"/>
    <property type="match status" value="1"/>
</dbReference>
<dbReference type="InterPro" id="IPR016181">
    <property type="entry name" value="Acyl_CoA_acyltransferase"/>
</dbReference>
<dbReference type="Proteomes" id="UP000886998">
    <property type="component" value="Unassembled WGS sequence"/>
</dbReference>
<evidence type="ECO:0000256" key="3">
    <source>
        <dbReference type="ARBA" id="ARBA00023315"/>
    </source>
</evidence>
<sequence>MKINSCTKIVGKKIVLVPYKKIHVEKYHSWMQSPELLELTASEPLSLEQEYEMQNSWFEDDDKCTFIVLDKEVLKETEDEVESMIGDVNLYLNDPDNANGAEIEIMIADPSHRSKGKGKEALLLMLHYGIETLLITKFVAKIKMKNEISLKLFKNIGFIENNKSEVFQEIELVCKISRKYTEELKQRICMYKIEKYN</sequence>
<dbReference type="GO" id="GO:0008080">
    <property type="term" value="F:N-acetyltransferase activity"/>
    <property type="evidence" value="ECO:0007669"/>
    <property type="project" value="InterPro"/>
</dbReference>
<dbReference type="InterPro" id="IPR000182">
    <property type="entry name" value="GNAT_dom"/>
</dbReference>
<accession>A0A8X7CGY6</accession>
<dbReference type="SUPFAM" id="SSF55729">
    <property type="entry name" value="Acyl-CoA N-acyltransferases (Nat)"/>
    <property type="match status" value="1"/>
</dbReference>
<name>A0A8X7CGY6_9ARAC</name>
<feature type="domain" description="N-acetyltransferase" evidence="4">
    <location>
        <begin position="37"/>
        <end position="183"/>
    </location>
</feature>
<comment type="caution">
    <text evidence="5">The sequence shown here is derived from an EMBL/GenBank/DDBJ whole genome shotgun (WGS) entry which is preliminary data.</text>
</comment>
<dbReference type="InterPro" id="IPR039135">
    <property type="entry name" value="NAT9-like"/>
</dbReference>
<dbReference type="PROSITE" id="PS51186">
    <property type="entry name" value="GNAT"/>
    <property type="match status" value="1"/>
</dbReference>
<evidence type="ECO:0000256" key="2">
    <source>
        <dbReference type="ARBA" id="ARBA00022679"/>
    </source>
</evidence>
<dbReference type="OrthoDB" id="5043642at2759"/>
<dbReference type="Gene3D" id="3.40.630.30">
    <property type="match status" value="1"/>
</dbReference>
<evidence type="ECO:0000256" key="1">
    <source>
        <dbReference type="ARBA" id="ARBA00009342"/>
    </source>
</evidence>
<protein>
    <submittedName>
        <fullName evidence="5">N-acetyltransferase 9-like protein</fullName>
    </submittedName>
</protein>
<dbReference type="PANTHER" id="PTHR13256">
    <property type="entry name" value="N-ACETYLTRANSFERASE 9"/>
    <property type="match status" value="1"/>
</dbReference>
<dbReference type="AlphaFoldDB" id="A0A8X7CGY6"/>
<organism evidence="5 6">
    <name type="scientific">Trichonephila inaurata madagascariensis</name>
    <dbReference type="NCBI Taxonomy" id="2747483"/>
    <lineage>
        <taxon>Eukaryota</taxon>
        <taxon>Metazoa</taxon>
        <taxon>Ecdysozoa</taxon>
        <taxon>Arthropoda</taxon>
        <taxon>Chelicerata</taxon>
        <taxon>Arachnida</taxon>
        <taxon>Araneae</taxon>
        <taxon>Araneomorphae</taxon>
        <taxon>Entelegynae</taxon>
        <taxon>Araneoidea</taxon>
        <taxon>Nephilidae</taxon>
        <taxon>Trichonephila</taxon>
        <taxon>Trichonephila inaurata</taxon>
    </lineage>
</organism>
<evidence type="ECO:0000313" key="6">
    <source>
        <dbReference type="Proteomes" id="UP000886998"/>
    </source>
</evidence>
<evidence type="ECO:0000313" key="5">
    <source>
        <dbReference type="EMBL" id="GFY66396.1"/>
    </source>
</evidence>
<dbReference type="EMBL" id="BMAV01016018">
    <property type="protein sequence ID" value="GFY66396.1"/>
    <property type="molecule type" value="Genomic_DNA"/>
</dbReference>
<keyword evidence="3" id="KW-0012">Acyltransferase</keyword>
<proteinExistence type="inferred from homology"/>
<dbReference type="FunFam" id="3.40.630.30:FF:000132">
    <property type="entry name" value="N-acetyltransferase 9-like protein"/>
    <property type="match status" value="1"/>
</dbReference>
<keyword evidence="6" id="KW-1185">Reference proteome</keyword>
<evidence type="ECO:0000259" key="4">
    <source>
        <dbReference type="PROSITE" id="PS51186"/>
    </source>
</evidence>
<comment type="similarity">
    <text evidence="1">Belongs to the acetyltransferase family. GNAT subfamily.</text>
</comment>
<gene>
    <name evidence="5" type="primary">nat9</name>
    <name evidence="5" type="ORF">TNIN_65841</name>
</gene>